<sequence length="99" mass="11131">MVLDRERLKDVLDKMGYDVEFDSDTPGLVVGNSITDWNNVPLVTDSLELTLDKKIKTKNLFLKGKNNLMENFAINPKNTKYKTDFKSVGTYTSVKGLAA</sequence>
<evidence type="ECO:0000313" key="2">
    <source>
        <dbReference type="Proteomes" id="UP000004393"/>
    </source>
</evidence>
<gene>
    <name evidence="1" type="ORF">HMPREF9478_00501</name>
</gene>
<dbReference type="RefSeq" id="WP_005470250.1">
    <property type="nucleotide sequence ID" value="NZ_JH376939.1"/>
</dbReference>
<dbReference type="Proteomes" id="UP000004393">
    <property type="component" value="Unassembled WGS sequence"/>
</dbReference>
<keyword evidence="2" id="KW-1185">Reference proteome</keyword>
<organism evidence="1 2">
    <name type="scientific">Enterococcus saccharolyticus 30_1</name>
    <dbReference type="NCBI Taxonomy" id="742813"/>
    <lineage>
        <taxon>Bacteria</taxon>
        <taxon>Bacillati</taxon>
        <taxon>Bacillota</taxon>
        <taxon>Bacilli</taxon>
        <taxon>Lactobacillales</taxon>
        <taxon>Enterococcaceae</taxon>
        <taxon>Enterococcus</taxon>
    </lineage>
</organism>
<protein>
    <submittedName>
        <fullName evidence="1">Uncharacterized protein</fullName>
    </submittedName>
</protein>
<dbReference type="EMBL" id="ADLY01000010">
    <property type="protein sequence ID" value="EHG30832.1"/>
    <property type="molecule type" value="Genomic_DNA"/>
</dbReference>
<dbReference type="AlphaFoldDB" id="A0AA87K970"/>
<name>A0AA87K970_9ENTE</name>
<proteinExistence type="predicted"/>
<comment type="caution">
    <text evidence="1">The sequence shown here is derived from an EMBL/GenBank/DDBJ whole genome shotgun (WGS) entry which is preliminary data.</text>
</comment>
<evidence type="ECO:0000313" key="1">
    <source>
        <dbReference type="EMBL" id="EHG30832.1"/>
    </source>
</evidence>
<accession>A0AA87K970</accession>
<reference evidence="1 2" key="1">
    <citation type="submission" date="2011-10" db="EMBL/GenBank/DDBJ databases">
        <title>The Genome Sequence of Enterococcus saccharolyticus 30_1.</title>
        <authorList>
            <consortium name="The Broad Institute Genome Sequencing Platform"/>
            <person name="Earl A."/>
            <person name="Ward D."/>
            <person name="Feldgarden M."/>
            <person name="Gevers D."/>
            <person name="Daigneault M."/>
            <person name="Strauss J."/>
            <person name="Allen-Vercoe E."/>
            <person name="Young S.K."/>
            <person name="Zeng Q."/>
            <person name="Gargeya S."/>
            <person name="Fitzgerald M."/>
            <person name="Haas B."/>
            <person name="Abouelleil A."/>
            <person name="Alvarado L."/>
            <person name="Arachchi H.M."/>
            <person name="Berlin A."/>
            <person name="Brown A."/>
            <person name="Chapman S.B."/>
            <person name="Chen Z."/>
            <person name="Dunbar C."/>
            <person name="Freedman E."/>
            <person name="Gearin G."/>
            <person name="Gellesch M."/>
            <person name="Goldberg J."/>
            <person name="Griggs A."/>
            <person name="Gujja S."/>
            <person name="Heiman D."/>
            <person name="Howarth C."/>
            <person name="Larson L."/>
            <person name="Lui A."/>
            <person name="MacDonald P.J.P."/>
            <person name="Montmayeur A."/>
            <person name="Murphy C."/>
            <person name="Neiman D."/>
            <person name="Pearson M."/>
            <person name="Priest M."/>
            <person name="Roberts A."/>
            <person name="Saif S."/>
            <person name="Shea T."/>
            <person name="Shenoy N."/>
            <person name="Sisk P."/>
            <person name="Stolte C."/>
            <person name="Sykes S."/>
            <person name="Wortman J."/>
            <person name="Nusbaum C."/>
            <person name="Birren B."/>
        </authorList>
    </citation>
    <scope>NUCLEOTIDE SEQUENCE [LARGE SCALE GENOMIC DNA]</scope>
    <source>
        <strain evidence="1 2">30_1</strain>
    </source>
</reference>